<dbReference type="EMBL" id="KP899805">
    <property type="protein sequence ID" value="AKJ20132.1"/>
    <property type="molecule type" value="Genomic_DNA"/>
</dbReference>
<dbReference type="EMBL" id="DAANFW010000028">
    <property type="protein sequence ID" value="HAC9693298.1"/>
    <property type="molecule type" value="Genomic_DNA"/>
</dbReference>
<dbReference type="PATRIC" id="fig|28901.787.peg.5055"/>
<dbReference type="RefSeq" id="WP_001022266.1">
    <property type="nucleotide sequence ID" value="NZ_CBDFRU010000021.1"/>
</dbReference>
<accession>A0A0G3B9Z0</accession>
<feature type="region of interest" description="Disordered" evidence="1">
    <location>
        <begin position="51"/>
        <end position="78"/>
    </location>
</feature>
<dbReference type="EMBL" id="DAAOJG010000029">
    <property type="protein sequence ID" value="HAD3314381.1"/>
    <property type="molecule type" value="Genomic_DNA"/>
</dbReference>
<evidence type="ECO:0000313" key="12">
    <source>
        <dbReference type="EMBL" id="HAF0254081.1"/>
    </source>
</evidence>
<name>A0A0G3B9Z0_SALTM</name>
<gene>
    <name evidence="5" type="primary">trhV</name>
    <name evidence="13" type="ORF">AU613_17335</name>
    <name evidence="7" type="ORF">G0K70_22080</name>
    <name evidence="6" type="ORF">G0K78_19980</name>
    <name evidence="8" type="ORF">G0L07_13435</name>
    <name evidence="9" type="ORF">G0L24_19320</name>
    <name evidence="10" type="ORF">G1O83_23525</name>
    <name evidence="12" type="ORF">G9C49_004092</name>
    <name evidence="11" type="ORF">GTH89_14910</name>
</gene>
<dbReference type="EMBL" id="DAATUV010000016">
    <property type="protein sequence ID" value="HAF0197000.1"/>
    <property type="molecule type" value="Genomic_DNA"/>
</dbReference>
<keyword evidence="5" id="KW-0614">Plasmid</keyword>
<dbReference type="EMBL" id="DAANFV010000017">
    <property type="protein sequence ID" value="HAC9687851.1"/>
    <property type="molecule type" value="Genomic_DNA"/>
</dbReference>
<feature type="signal peptide" evidence="2">
    <location>
        <begin position="1"/>
        <end position="20"/>
    </location>
</feature>
<evidence type="ECO:0000313" key="5">
    <source>
        <dbReference type="EMBL" id="AKJ20309.1"/>
    </source>
</evidence>
<keyword evidence="8" id="KW-0449">Lipoprotein</keyword>
<protein>
    <submittedName>
        <fullName evidence="3 5">TrhV</fullName>
    </submittedName>
    <submittedName>
        <fullName evidence="8">TraV family lipoprotein</fullName>
    </submittedName>
</protein>
<evidence type="ECO:0000313" key="13">
    <source>
        <dbReference type="EMBL" id="MIT50622.1"/>
    </source>
</evidence>
<evidence type="ECO:0000313" key="10">
    <source>
        <dbReference type="EMBL" id="HAD3314381.1"/>
    </source>
</evidence>
<geneLocation type="plasmid" evidence="4">
    <name>p109/9</name>
</geneLocation>
<evidence type="ECO:0000313" key="7">
    <source>
        <dbReference type="EMBL" id="HAC9693298.1"/>
    </source>
</evidence>
<reference evidence="5" key="1">
    <citation type="submission" date="2015-03" db="EMBL/GenBank/DDBJ databases">
        <title>Complete genome sequences of four Salmonella Typhimurium IncHI1 plasmids and their characteristics.</title>
        <authorList>
            <person name="Kubasova T."/>
            <person name="Matiasovicova J."/>
            <person name="Cejkova D."/>
            <person name="Sekelova Z."/>
            <person name="Polansky O."/>
            <person name="Medvecky M."/>
            <person name="Rychlik I."/>
            <person name="Juricova H."/>
        </authorList>
    </citation>
    <scope>NUCLEOTIDE SEQUENCE</scope>
    <source>
        <strain evidence="4">109/9</strain>
        <strain evidence="5">B71</strain>
        <strain evidence="3">F8475</strain>
        <plasmid evidence="4">p109/9</plasmid>
        <plasmid evidence="5">pB71</plasmid>
        <plasmid evidence="3">pF8475</plasmid>
    </source>
</reference>
<evidence type="ECO:0000256" key="2">
    <source>
        <dbReference type="SAM" id="SignalP"/>
    </source>
</evidence>
<dbReference type="EMBL" id="KP899806">
    <property type="protein sequence ID" value="AKJ20309.1"/>
    <property type="molecule type" value="Genomic_DNA"/>
</dbReference>
<dbReference type="EMBL" id="DAATVE010000030">
    <property type="protein sequence ID" value="HAF0254081.1"/>
    <property type="molecule type" value="Genomic_DNA"/>
</dbReference>
<evidence type="ECO:0000313" key="3">
    <source>
        <dbReference type="EMBL" id="AKJ19933.1"/>
    </source>
</evidence>
<dbReference type="Pfam" id="PF09676">
    <property type="entry name" value="TraV"/>
    <property type="match status" value="1"/>
</dbReference>
<evidence type="ECO:0000313" key="11">
    <source>
        <dbReference type="EMBL" id="HAF0197000.1"/>
    </source>
</evidence>
<dbReference type="Proteomes" id="UP000885258">
    <property type="component" value="Unassembled WGS sequence"/>
</dbReference>
<dbReference type="EMBL" id="KP899804">
    <property type="protein sequence ID" value="AKJ19933.1"/>
    <property type="molecule type" value="Genomic_DNA"/>
</dbReference>
<dbReference type="EMBL" id="DAANHM010000034">
    <property type="protein sequence ID" value="HAC9896182.1"/>
    <property type="molecule type" value="Genomic_DNA"/>
</dbReference>
<dbReference type="InterPro" id="IPR014118">
    <property type="entry name" value="T4SS_TraV"/>
</dbReference>
<reference evidence="13" key="3">
    <citation type="submission" date="2018-08" db="EMBL/GenBank/DDBJ databases">
        <authorList>
            <person name="Ashton P.M."/>
            <person name="Dallman T."/>
            <person name="Nair S."/>
            <person name="De Pinna E."/>
            <person name="Peters T."/>
            <person name="Grant K."/>
        </authorList>
    </citation>
    <scope>NUCLEOTIDE SEQUENCE [LARGE SCALE GENOMIC DNA]</scope>
    <source>
        <strain evidence="13">29290</strain>
    </source>
</reference>
<feature type="chain" id="PRO_5014227090" evidence="2">
    <location>
        <begin position="21"/>
        <end position="316"/>
    </location>
</feature>
<evidence type="ECO:0000313" key="8">
    <source>
        <dbReference type="EMBL" id="HAC9822768.1"/>
    </source>
</evidence>
<dbReference type="AlphaFoldDB" id="A0A0G3B9Z0"/>
<evidence type="ECO:0000313" key="4">
    <source>
        <dbReference type="EMBL" id="AKJ20132.1"/>
    </source>
</evidence>
<organism evidence="5">
    <name type="scientific">Salmonella typhimurium</name>
    <dbReference type="NCBI Taxonomy" id="90371"/>
    <lineage>
        <taxon>Bacteria</taxon>
        <taxon>Pseudomonadati</taxon>
        <taxon>Pseudomonadota</taxon>
        <taxon>Gammaproteobacteria</taxon>
        <taxon>Enterobacterales</taxon>
        <taxon>Enterobacteriaceae</taxon>
        <taxon>Salmonella</taxon>
    </lineage>
</organism>
<geneLocation type="plasmid" evidence="5">
    <name>pB71</name>
</geneLocation>
<dbReference type="EMBL" id="DAANGX010000042">
    <property type="protein sequence ID" value="HAC9822768.1"/>
    <property type="molecule type" value="Genomic_DNA"/>
</dbReference>
<accession>A0A6C8YS10</accession>
<dbReference type="EMBL" id="RSUA01000035">
    <property type="protein sequence ID" value="MIT50622.1"/>
    <property type="molecule type" value="Genomic_DNA"/>
</dbReference>
<keyword evidence="2" id="KW-0732">Signal</keyword>
<evidence type="ECO:0000256" key="1">
    <source>
        <dbReference type="SAM" id="MobiDB-lite"/>
    </source>
</evidence>
<evidence type="ECO:0000313" key="9">
    <source>
        <dbReference type="EMBL" id="HAC9896182.1"/>
    </source>
</evidence>
<sequence length="316" mass="33793">MNIKKVIFSALVVGSSSYLAGCTIGSAESECPGIEKGVICKGPREVMELTNNRDDLSGLGEEEANSGKGKSAVNDSQYPAQLTPPGAVQYPKSSVLVNKPVTYTTTEVKPVGQLPVMYDQTLKMGAPTSTIGPRPISGNPVNSNVRMTTSYNSNGSSVNPFLHPSAEVVKKTTQVVTPAPAPRYVAPNSDINASKDLYSINNGQPVNPTLSSGQVQQYRTQGYKQAVVAPEPLAVLQQGRVMRITFAPYTDDNDALNLPGFVYVNVKPQTWIAGKNSTSNPARIVPLEVQDAARENMQQQQRATKAVSSNGIVRQL</sequence>
<reference evidence="8" key="4">
    <citation type="submission" date="2019-08" db="EMBL/GenBank/DDBJ databases">
        <authorList>
            <consortium name="NCBI Pathogen Detection Project"/>
        </authorList>
    </citation>
    <scope>NUCLEOTIDE SEQUENCE</scope>
    <source>
        <strain evidence="12">2011-60-876-1</strain>
        <strain evidence="11">373DRC</strain>
        <strain evidence="8">D14916</strain>
        <strain evidence="9">I32</strain>
        <strain evidence="6">S05012-15</strain>
        <strain evidence="7">S05117-15</strain>
        <strain evidence="10">Typhimurium</strain>
    </source>
</reference>
<evidence type="ECO:0000313" key="6">
    <source>
        <dbReference type="EMBL" id="HAC9687851.1"/>
    </source>
</evidence>
<reference evidence="6" key="2">
    <citation type="journal article" date="2018" name="Genome Biol.">
        <title>SKESA: strategic k-mer extension for scrupulous assemblies.</title>
        <authorList>
            <person name="Souvorov A."/>
            <person name="Agarwala R."/>
            <person name="Lipman D.J."/>
        </authorList>
    </citation>
    <scope>NUCLEOTIDE SEQUENCE</scope>
    <source>
        <strain evidence="12">2011-60-876-1</strain>
        <strain evidence="11">373DRC</strain>
        <strain evidence="8">D14916</strain>
        <strain evidence="9">I32</strain>
        <strain evidence="6">S05012-15</strain>
        <strain evidence="7">S05117-15</strain>
        <strain evidence="10">Typhimurium</strain>
    </source>
</reference>
<geneLocation type="plasmid" evidence="3">
    <name>pF8475</name>
</geneLocation>
<proteinExistence type="predicted"/>